<evidence type="ECO:0000256" key="1">
    <source>
        <dbReference type="ARBA" id="ARBA00009085"/>
    </source>
</evidence>
<comment type="caution">
    <text evidence="4">The sequence shown here is derived from an EMBL/GenBank/DDBJ whole genome shotgun (WGS) entry which is preliminary data.</text>
</comment>
<name>A0AAD4N066_9BILA</name>
<feature type="region of interest" description="Disordered" evidence="2">
    <location>
        <begin position="197"/>
        <end position="242"/>
    </location>
</feature>
<evidence type="ECO:0000256" key="2">
    <source>
        <dbReference type="SAM" id="MobiDB-lite"/>
    </source>
</evidence>
<dbReference type="GO" id="GO:0004843">
    <property type="term" value="F:cysteine-type deubiquitinase activity"/>
    <property type="evidence" value="ECO:0007669"/>
    <property type="project" value="InterPro"/>
</dbReference>
<organism evidence="4 5">
    <name type="scientific">Ditylenchus destructor</name>
    <dbReference type="NCBI Taxonomy" id="166010"/>
    <lineage>
        <taxon>Eukaryota</taxon>
        <taxon>Metazoa</taxon>
        <taxon>Ecdysozoa</taxon>
        <taxon>Nematoda</taxon>
        <taxon>Chromadorea</taxon>
        <taxon>Rhabditida</taxon>
        <taxon>Tylenchina</taxon>
        <taxon>Tylenchomorpha</taxon>
        <taxon>Sphaerularioidea</taxon>
        <taxon>Anguinidae</taxon>
        <taxon>Anguininae</taxon>
        <taxon>Ditylenchus</taxon>
    </lineage>
</organism>
<dbReference type="GO" id="GO:0016579">
    <property type="term" value="P:protein deubiquitination"/>
    <property type="evidence" value="ECO:0007669"/>
    <property type="project" value="InterPro"/>
</dbReference>
<evidence type="ECO:0000313" key="4">
    <source>
        <dbReference type="EMBL" id="KAI1712266.1"/>
    </source>
</evidence>
<dbReference type="PROSITE" id="PS50235">
    <property type="entry name" value="USP_3"/>
    <property type="match status" value="1"/>
</dbReference>
<dbReference type="InterPro" id="IPR028889">
    <property type="entry name" value="USP"/>
</dbReference>
<dbReference type="EMBL" id="JAKKPZ010000019">
    <property type="protein sequence ID" value="KAI1712266.1"/>
    <property type="molecule type" value="Genomic_DNA"/>
</dbReference>
<dbReference type="AlphaFoldDB" id="A0AAD4N066"/>
<dbReference type="GO" id="GO:0005634">
    <property type="term" value="C:nucleus"/>
    <property type="evidence" value="ECO:0007669"/>
    <property type="project" value="TreeGrafter"/>
</dbReference>
<dbReference type="Gene3D" id="3.90.70.10">
    <property type="entry name" value="Cysteine proteinases"/>
    <property type="match status" value="1"/>
</dbReference>
<keyword evidence="5" id="KW-1185">Reference proteome</keyword>
<dbReference type="InterPro" id="IPR001394">
    <property type="entry name" value="Peptidase_C19_UCH"/>
</dbReference>
<feature type="domain" description="USP" evidence="3">
    <location>
        <begin position="1"/>
        <end position="112"/>
    </location>
</feature>
<feature type="compositionally biased region" description="Basic and acidic residues" evidence="2">
    <location>
        <begin position="222"/>
        <end position="242"/>
    </location>
</feature>
<dbReference type="GO" id="GO:0005829">
    <property type="term" value="C:cytosol"/>
    <property type="evidence" value="ECO:0007669"/>
    <property type="project" value="TreeGrafter"/>
</dbReference>
<reference evidence="4" key="1">
    <citation type="submission" date="2022-01" db="EMBL/GenBank/DDBJ databases">
        <title>Genome Sequence Resource for Two Populations of Ditylenchus destructor, the Migratory Endoparasitic Phytonematode.</title>
        <authorList>
            <person name="Zhang H."/>
            <person name="Lin R."/>
            <person name="Xie B."/>
        </authorList>
    </citation>
    <scope>NUCLEOTIDE SEQUENCE</scope>
    <source>
        <strain evidence="4">BazhouSP</strain>
    </source>
</reference>
<feature type="compositionally biased region" description="Polar residues" evidence="2">
    <location>
        <begin position="202"/>
        <end position="221"/>
    </location>
</feature>
<accession>A0AAD4N066</accession>
<dbReference type="CDD" id="cd02257">
    <property type="entry name" value="Peptidase_C19"/>
    <property type="match status" value="1"/>
</dbReference>
<sequence length="242" mass="27598">MFGHQKARVSVLQVTANYTRKLDTQVSIPESLDMSWYMGIDVDQRKLPYPLYDLIGVVNHYGPNANSGHYTATTKNPLHGTWHTFDDQTVTKATSADFTCSENAYVLFYERRSSNHWNFNATSWYPHAIPQDIATFHKPLNETLELVSQMQRTWNGTDKFIVSPVKQTVQISTPPRTPMITETTQLWTHMNTASTLRRRTNTPKLSPSLKSSATQLTPQSSRKGDSVRINVEEEQHSTPKQL</sequence>
<evidence type="ECO:0000259" key="3">
    <source>
        <dbReference type="PROSITE" id="PS50235"/>
    </source>
</evidence>
<protein>
    <submittedName>
        <fullName evidence="4">Ubiquitin carboxyl-terminal hydrolase domain-containing protein</fullName>
    </submittedName>
</protein>
<comment type="similarity">
    <text evidence="1">Belongs to the peptidase C19 family.</text>
</comment>
<gene>
    <name evidence="4" type="ORF">DdX_09818</name>
</gene>
<dbReference type="PROSITE" id="PS00973">
    <property type="entry name" value="USP_2"/>
    <property type="match status" value="1"/>
</dbReference>
<dbReference type="InterPro" id="IPR038765">
    <property type="entry name" value="Papain-like_cys_pep_sf"/>
</dbReference>
<dbReference type="Proteomes" id="UP001201812">
    <property type="component" value="Unassembled WGS sequence"/>
</dbReference>
<dbReference type="InterPro" id="IPR050164">
    <property type="entry name" value="Peptidase_C19"/>
</dbReference>
<dbReference type="PANTHER" id="PTHR24006">
    <property type="entry name" value="UBIQUITIN CARBOXYL-TERMINAL HYDROLASE"/>
    <property type="match status" value="1"/>
</dbReference>
<dbReference type="SUPFAM" id="SSF54001">
    <property type="entry name" value="Cysteine proteinases"/>
    <property type="match status" value="1"/>
</dbReference>
<evidence type="ECO:0000313" key="5">
    <source>
        <dbReference type="Proteomes" id="UP001201812"/>
    </source>
</evidence>
<dbReference type="Pfam" id="PF00443">
    <property type="entry name" value="UCH"/>
    <property type="match status" value="1"/>
</dbReference>
<proteinExistence type="inferred from homology"/>
<dbReference type="InterPro" id="IPR018200">
    <property type="entry name" value="USP_CS"/>
</dbReference>
<keyword evidence="4" id="KW-0378">Hydrolase</keyword>